<keyword evidence="2" id="KW-1185">Reference proteome</keyword>
<evidence type="ECO:0000313" key="2">
    <source>
        <dbReference type="Proteomes" id="UP000001591"/>
    </source>
</evidence>
<proteinExistence type="predicted"/>
<dbReference type="AlphaFoldDB" id="B6IQE1"/>
<organism evidence="1 2">
    <name type="scientific">Rhodospirillum centenum (strain ATCC 51521 / SW)</name>
    <dbReference type="NCBI Taxonomy" id="414684"/>
    <lineage>
        <taxon>Bacteria</taxon>
        <taxon>Pseudomonadati</taxon>
        <taxon>Pseudomonadota</taxon>
        <taxon>Alphaproteobacteria</taxon>
        <taxon>Rhodospirillales</taxon>
        <taxon>Rhodospirillaceae</taxon>
        <taxon>Rhodospirillum</taxon>
    </lineage>
</organism>
<reference evidence="1 2" key="1">
    <citation type="journal article" date="2010" name="BMC Genomics">
        <title>Metabolic flexibility revealed in the genome of the cyst-forming alpha-1 proteobacterium Rhodospirillum centenum.</title>
        <authorList>
            <person name="Lu Y.K."/>
            <person name="Marden J."/>
            <person name="Han M."/>
            <person name="Swingley W.D."/>
            <person name="Mastrian S.D."/>
            <person name="Chowdhury S.R."/>
            <person name="Hao J."/>
            <person name="Helmy T."/>
            <person name="Kim S."/>
            <person name="Kurdoglu A.A."/>
            <person name="Matthies H.J."/>
            <person name="Rollo D."/>
            <person name="Stothard P."/>
            <person name="Blankenship R.E."/>
            <person name="Bauer C.E."/>
            <person name="Touchman J.W."/>
        </authorList>
    </citation>
    <scope>NUCLEOTIDE SEQUENCE [LARGE SCALE GENOMIC DNA]</scope>
    <source>
        <strain evidence="2">ATCC 51521 / SW</strain>
    </source>
</reference>
<sequence length="38" mass="4133">MQGDPVFLVLLPAAVPTAVRTPAGRRDIFTAHRETQSL</sequence>
<dbReference type="KEGG" id="rce:RC1_0228"/>
<dbReference type="STRING" id="414684.RC1_0228"/>
<evidence type="ECO:0000313" key="1">
    <source>
        <dbReference type="EMBL" id="ACI97677.1"/>
    </source>
</evidence>
<accession>B6IQE1</accession>
<protein>
    <submittedName>
        <fullName evidence="1">Uncharacterized protein</fullName>
    </submittedName>
</protein>
<dbReference type="EMBL" id="CP000613">
    <property type="protein sequence ID" value="ACI97677.1"/>
    <property type="molecule type" value="Genomic_DNA"/>
</dbReference>
<gene>
    <name evidence="1" type="ordered locus">RC1_0228</name>
</gene>
<dbReference type="HOGENOM" id="CLU_3332226_0_0_5"/>
<dbReference type="Proteomes" id="UP000001591">
    <property type="component" value="Chromosome"/>
</dbReference>
<name>B6IQE1_RHOCS</name>